<dbReference type="NCBIfam" id="TIGR00035">
    <property type="entry name" value="asp_race"/>
    <property type="match status" value="1"/>
</dbReference>
<dbReference type="Pfam" id="PF01177">
    <property type="entry name" value="Asp_Glu_race"/>
    <property type="match status" value="1"/>
</dbReference>
<dbReference type="OrthoDB" id="9803739at2"/>
<name>A0A2N4U7E5_9BURK</name>
<comment type="similarity">
    <text evidence="1">Belongs to the aspartate/glutamate racemases family.</text>
</comment>
<accession>A0A2N4U7E5</accession>
<organism evidence="3 4">
    <name type="scientific">Pollutimonas subterranea</name>
    <dbReference type="NCBI Taxonomy" id="2045210"/>
    <lineage>
        <taxon>Bacteria</taxon>
        <taxon>Pseudomonadati</taxon>
        <taxon>Pseudomonadota</taxon>
        <taxon>Betaproteobacteria</taxon>
        <taxon>Burkholderiales</taxon>
        <taxon>Alcaligenaceae</taxon>
        <taxon>Pollutimonas</taxon>
    </lineage>
</organism>
<sequence>MQTIGLIGGMSWESTVPYYRVINMVVKERLEGLHSARIILYSVDFHEIERFQHAGDWAAASQALSAVARSLEVAGADFLVLCTNTMHKVAADIQDSVNIPLLHIADPTAERIKSAGLSRIGLLGTRFTMEQDFYKDRLRDRHGLDVLIPPAADRETVHRIIYEELCLGSVRPESRNEYRRIIAALIEQGAQAIILGCTEISLLVAQGDAGVPLFDTTAIHARAAAELALAETSAQGLRRG</sequence>
<evidence type="ECO:0000256" key="2">
    <source>
        <dbReference type="ARBA" id="ARBA00023235"/>
    </source>
</evidence>
<dbReference type="InterPro" id="IPR015942">
    <property type="entry name" value="Asp/Glu/hydantoin_racemase"/>
</dbReference>
<dbReference type="SUPFAM" id="SSF53681">
    <property type="entry name" value="Aspartate/glutamate racemase"/>
    <property type="match status" value="2"/>
</dbReference>
<keyword evidence="4" id="KW-1185">Reference proteome</keyword>
<dbReference type="GO" id="GO:0047661">
    <property type="term" value="F:amino-acid racemase activity"/>
    <property type="evidence" value="ECO:0007669"/>
    <property type="project" value="InterPro"/>
</dbReference>
<gene>
    <name evidence="3" type="ORF">CR159_04935</name>
</gene>
<dbReference type="AlphaFoldDB" id="A0A2N4U7E5"/>
<dbReference type="InterPro" id="IPR001920">
    <property type="entry name" value="Asp/Glu_race"/>
</dbReference>
<dbReference type="RefSeq" id="WP_102072896.1">
    <property type="nucleotide sequence ID" value="NZ_PDNW01000003.1"/>
</dbReference>
<dbReference type="EMBL" id="PDNW01000003">
    <property type="protein sequence ID" value="PLC50944.1"/>
    <property type="molecule type" value="Genomic_DNA"/>
</dbReference>
<reference evidence="3 4" key="1">
    <citation type="submission" date="2017-10" db="EMBL/GenBank/DDBJ databases">
        <title>Two draft genome sequences of Pusillimonas sp. strains isolated from a nitrate- and radionuclide-contaminated groundwater in Russia.</title>
        <authorList>
            <person name="Grouzdev D.S."/>
            <person name="Tourova T.P."/>
            <person name="Goeva M.A."/>
            <person name="Babich T.L."/>
            <person name="Sokolova D.S."/>
            <person name="Abdullin R."/>
            <person name="Poltaraus A.B."/>
            <person name="Toshchakov S.V."/>
            <person name="Nazina T.N."/>
        </authorList>
    </citation>
    <scope>NUCLEOTIDE SEQUENCE [LARGE SCALE GENOMIC DNA]</scope>
    <source>
        <strain evidence="3 4">JR1/69-3-13</strain>
    </source>
</reference>
<dbReference type="Proteomes" id="UP000234190">
    <property type="component" value="Unassembled WGS sequence"/>
</dbReference>
<evidence type="ECO:0000313" key="4">
    <source>
        <dbReference type="Proteomes" id="UP000234190"/>
    </source>
</evidence>
<dbReference type="InterPro" id="IPR033134">
    <property type="entry name" value="Asp/Glu_racemase_AS_2"/>
</dbReference>
<comment type="caution">
    <text evidence="3">The sequence shown here is derived from an EMBL/GenBank/DDBJ whole genome shotgun (WGS) entry which is preliminary data.</text>
</comment>
<evidence type="ECO:0000256" key="1">
    <source>
        <dbReference type="ARBA" id="ARBA00007847"/>
    </source>
</evidence>
<dbReference type="PANTHER" id="PTHR21198:SF7">
    <property type="entry name" value="ASPARTATE-GLUTAMATE RACEMASE FAMILY"/>
    <property type="match status" value="1"/>
</dbReference>
<keyword evidence="2" id="KW-0413">Isomerase</keyword>
<dbReference type="InterPro" id="IPR004380">
    <property type="entry name" value="Asp_race"/>
</dbReference>
<dbReference type="Gene3D" id="3.40.50.1860">
    <property type="match status" value="2"/>
</dbReference>
<proteinExistence type="inferred from homology"/>
<protein>
    <submittedName>
        <fullName evidence="3">Aspartate racemase</fullName>
    </submittedName>
</protein>
<dbReference type="PROSITE" id="PS00924">
    <property type="entry name" value="ASP_GLU_RACEMASE_2"/>
    <property type="match status" value="1"/>
</dbReference>
<evidence type="ECO:0000313" key="3">
    <source>
        <dbReference type="EMBL" id="PLC50944.1"/>
    </source>
</evidence>
<dbReference type="PANTHER" id="PTHR21198">
    <property type="entry name" value="GLUTAMATE RACEMASE"/>
    <property type="match status" value="1"/>
</dbReference>